<keyword evidence="7" id="KW-1185">Reference proteome</keyword>
<evidence type="ECO:0008006" key="8">
    <source>
        <dbReference type="Google" id="ProtNLM"/>
    </source>
</evidence>
<evidence type="ECO:0000256" key="1">
    <source>
        <dbReference type="ARBA" id="ARBA00004141"/>
    </source>
</evidence>
<feature type="transmembrane region" description="Helical" evidence="5">
    <location>
        <begin position="90"/>
        <end position="113"/>
    </location>
</feature>
<dbReference type="PANTHER" id="PTHR11040">
    <property type="entry name" value="ZINC/IRON TRANSPORTER"/>
    <property type="match status" value="1"/>
</dbReference>
<evidence type="ECO:0000256" key="2">
    <source>
        <dbReference type="ARBA" id="ARBA00022692"/>
    </source>
</evidence>
<dbReference type="AlphaFoldDB" id="A0AB34K3G0"/>
<organism evidence="6 7">
    <name type="scientific">Prymnesium parvum</name>
    <name type="common">Toxic golden alga</name>
    <dbReference type="NCBI Taxonomy" id="97485"/>
    <lineage>
        <taxon>Eukaryota</taxon>
        <taxon>Haptista</taxon>
        <taxon>Haptophyta</taxon>
        <taxon>Prymnesiophyceae</taxon>
        <taxon>Prymnesiales</taxon>
        <taxon>Prymnesiaceae</taxon>
        <taxon>Prymnesium</taxon>
    </lineage>
</organism>
<sequence>MANCTTEPESGFNSGWDGPNIPSAIIVSIGAGLATSLGGALVFFPDFLKRVPQTTILGISLALSAGVMMYVSFIEIFAKALDKISADCSFSYGSAVALTTVMFFAGMLACVLLELLVHKIAHKEDAHLGCPAHADPSDVRSWSSSTKDVVETGASQREVEMAAGGKVKATGGKEKATGDGEGATREIAAREVLSDERLEGRDAVEVAITVAEGGVILDALEKKSLSRLGLMTAAAIALHNFPEGLATFLATVTDVGSGASLGVAIAIHNIPEGLCVAMPIYYATGNKWKAFLWSVLSGVTEPIGGIVGFAVLQPVFTDVVYGMVFSLVGGMMIFIVCHELMPAAHRYLNNGNRTTAWLIAGMVIMAASLVIFAL</sequence>
<keyword evidence="2 5" id="KW-0812">Transmembrane</keyword>
<comment type="subcellular location">
    <subcellularLocation>
        <location evidence="1">Membrane</location>
        <topology evidence="1">Multi-pass membrane protein</topology>
    </subcellularLocation>
</comment>
<evidence type="ECO:0000256" key="4">
    <source>
        <dbReference type="ARBA" id="ARBA00023136"/>
    </source>
</evidence>
<proteinExistence type="predicted"/>
<dbReference type="Proteomes" id="UP001515480">
    <property type="component" value="Unassembled WGS sequence"/>
</dbReference>
<feature type="transmembrane region" description="Helical" evidence="5">
    <location>
        <begin position="319"/>
        <end position="342"/>
    </location>
</feature>
<dbReference type="EMBL" id="JBGBPQ010000003">
    <property type="protein sequence ID" value="KAL1527485.1"/>
    <property type="molecule type" value="Genomic_DNA"/>
</dbReference>
<reference evidence="6 7" key="1">
    <citation type="journal article" date="2024" name="Science">
        <title>Giant polyketide synthase enzymes in the biosynthesis of giant marine polyether toxins.</title>
        <authorList>
            <person name="Fallon T.R."/>
            <person name="Shende V.V."/>
            <person name="Wierzbicki I.H."/>
            <person name="Pendleton A.L."/>
            <person name="Watervoot N.F."/>
            <person name="Auber R.P."/>
            <person name="Gonzalez D.J."/>
            <person name="Wisecaver J.H."/>
            <person name="Moore B.S."/>
        </authorList>
    </citation>
    <scope>NUCLEOTIDE SEQUENCE [LARGE SCALE GENOMIC DNA]</scope>
    <source>
        <strain evidence="6 7">12B1</strain>
    </source>
</reference>
<feature type="transmembrane region" description="Helical" evidence="5">
    <location>
        <begin position="56"/>
        <end position="78"/>
    </location>
</feature>
<gene>
    <name evidence="6" type="ORF">AB1Y20_016150</name>
</gene>
<accession>A0AB34K3G0</accession>
<feature type="transmembrane region" description="Helical" evidence="5">
    <location>
        <begin position="354"/>
        <end position="373"/>
    </location>
</feature>
<evidence type="ECO:0000313" key="7">
    <source>
        <dbReference type="Proteomes" id="UP001515480"/>
    </source>
</evidence>
<dbReference type="PANTHER" id="PTHR11040:SF205">
    <property type="entry name" value="ZINC TRANSPORTER ZUPT"/>
    <property type="match status" value="1"/>
</dbReference>
<evidence type="ECO:0000256" key="5">
    <source>
        <dbReference type="SAM" id="Phobius"/>
    </source>
</evidence>
<feature type="transmembrane region" description="Helical" evidence="5">
    <location>
        <begin position="21"/>
        <end position="44"/>
    </location>
</feature>
<dbReference type="GO" id="GO:0016020">
    <property type="term" value="C:membrane"/>
    <property type="evidence" value="ECO:0007669"/>
    <property type="project" value="UniProtKB-SubCell"/>
</dbReference>
<dbReference type="InterPro" id="IPR003689">
    <property type="entry name" value="ZIP"/>
</dbReference>
<name>A0AB34K3G0_PRYPA</name>
<dbReference type="Pfam" id="PF02535">
    <property type="entry name" value="Zip"/>
    <property type="match status" value="1"/>
</dbReference>
<keyword evidence="4 5" id="KW-0472">Membrane</keyword>
<evidence type="ECO:0000313" key="6">
    <source>
        <dbReference type="EMBL" id="KAL1527485.1"/>
    </source>
</evidence>
<dbReference type="GO" id="GO:0005385">
    <property type="term" value="F:zinc ion transmembrane transporter activity"/>
    <property type="evidence" value="ECO:0007669"/>
    <property type="project" value="TreeGrafter"/>
</dbReference>
<feature type="transmembrane region" description="Helical" evidence="5">
    <location>
        <begin position="290"/>
        <end position="313"/>
    </location>
</feature>
<evidence type="ECO:0000256" key="3">
    <source>
        <dbReference type="ARBA" id="ARBA00022989"/>
    </source>
</evidence>
<keyword evidence="3 5" id="KW-1133">Transmembrane helix</keyword>
<protein>
    <recommendedName>
        <fullName evidence="8">Zinc transporter</fullName>
    </recommendedName>
</protein>
<comment type="caution">
    <text evidence="6">The sequence shown here is derived from an EMBL/GenBank/DDBJ whole genome shotgun (WGS) entry which is preliminary data.</text>
</comment>